<dbReference type="GeneID" id="9833810"/>
<proteinExistence type="predicted"/>
<accession>A0A454Y5Q8</accession>
<dbReference type="OMA" id="VLMHWSK"/>
<keyword evidence="1" id="KW-0175">Coiled coil</keyword>
<accession>A0A1Y5I380</accession>
<dbReference type="InParanoid" id="Q01CC5"/>
<feature type="coiled-coil region" evidence="1">
    <location>
        <begin position="179"/>
        <end position="240"/>
    </location>
</feature>
<protein>
    <submittedName>
        <fullName evidence="2">Unnamed product</fullName>
    </submittedName>
</protein>
<dbReference type="KEGG" id="ota:OT_ostta03g03840"/>
<gene>
    <name evidence="3" type="ORF">BE221DRAFT_207274</name>
    <name evidence="2" type="ORF">OT_ostta03g03840</name>
</gene>
<reference evidence="3" key="3">
    <citation type="submission" date="2017-04" db="EMBL/GenBank/DDBJ databases">
        <title>Population genomics of picophytoplankton unveils novel chromosome hypervariability.</title>
        <authorList>
            <consortium name="DOE Joint Genome Institute"/>
            <person name="Blanc-Mathieu R."/>
            <person name="Krasovec M."/>
            <person name="Hebrard M."/>
            <person name="Yau S."/>
            <person name="Desgranges E."/>
            <person name="Martin J."/>
            <person name="Schackwitz W."/>
            <person name="Kuo A."/>
            <person name="Salin G."/>
            <person name="Donnadieu C."/>
            <person name="Desdevises Y."/>
            <person name="Sanchez-Ferandin S."/>
            <person name="Moreau H."/>
            <person name="Rivals E."/>
            <person name="Grigoriev I.V."/>
            <person name="Grimsley N."/>
            <person name="Eyre-Walker A."/>
            <person name="Piganeau G."/>
        </authorList>
    </citation>
    <scope>NUCLEOTIDE SEQUENCE [LARGE SCALE GENOMIC DNA]</scope>
    <source>
        <strain evidence="3">RCC 1115</strain>
    </source>
</reference>
<keyword evidence="4" id="KW-1185">Reference proteome</keyword>
<dbReference type="AlphaFoldDB" id="Q01CC5"/>
<feature type="coiled-coil region" evidence="1">
    <location>
        <begin position="530"/>
        <end position="651"/>
    </location>
</feature>
<reference evidence="2 4" key="1">
    <citation type="journal article" date="2006" name="Proc. Natl. Acad. Sci. U.S.A.">
        <title>Genome analysis of the smallest free-living eukaryote Ostreococcus tauri unveils many unique features.</title>
        <authorList>
            <person name="Derelle E."/>
            <person name="Ferraz C."/>
            <person name="Rombauts S."/>
            <person name="Rouze P."/>
            <person name="Worden A.Z."/>
            <person name="Robbens S."/>
            <person name="Partensky F."/>
            <person name="Degroeve S."/>
            <person name="Echeynie S."/>
            <person name="Cooke R."/>
            <person name="Saeys Y."/>
            <person name="Wuyts J."/>
            <person name="Jabbari K."/>
            <person name="Bowler C."/>
            <person name="Panaud O."/>
            <person name="Piegu B."/>
            <person name="Ball S.G."/>
            <person name="Ral J.-P."/>
            <person name="Bouget F.-Y."/>
            <person name="Piganeau G."/>
            <person name="De Baets B."/>
            <person name="Picard A."/>
            <person name="Delseny M."/>
            <person name="Demaille J."/>
            <person name="Van de Peer Y."/>
            <person name="Moreau H."/>
        </authorList>
    </citation>
    <scope>NUCLEOTIDE SEQUENCE [LARGE SCALE GENOMIC DNA]</scope>
    <source>
        <strain evidence="2 4">OTTH0595</strain>
    </source>
</reference>
<evidence type="ECO:0000313" key="4">
    <source>
        <dbReference type="Proteomes" id="UP000009170"/>
    </source>
</evidence>
<organism evidence="2 4">
    <name type="scientific">Ostreococcus tauri</name>
    <name type="common">Marine green alga</name>
    <dbReference type="NCBI Taxonomy" id="70448"/>
    <lineage>
        <taxon>Eukaryota</taxon>
        <taxon>Viridiplantae</taxon>
        <taxon>Chlorophyta</taxon>
        <taxon>Mamiellophyceae</taxon>
        <taxon>Mamiellales</taxon>
        <taxon>Bathycoccaceae</taxon>
        <taxon>Ostreococcus</taxon>
    </lineage>
</organism>
<evidence type="ECO:0000313" key="3">
    <source>
        <dbReference type="EMBL" id="OUS43980.1"/>
    </source>
</evidence>
<evidence type="ECO:0000313" key="2">
    <source>
        <dbReference type="EMBL" id="CAL53028.1"/>
    </source>
</evidence>
<dbReference type="OrthoDB" id="10522057at2759"/>
<dbReference type="Proteomes" id="UP000009170">
    <property type="component" value="Unassembled WGS sequence"/>
</dbReference>
<dbReference type="EMBL" id="KZ155826">
    <property type="protein sequence ID" value="OUS43980.1"/>
    <property type="molecule type" value="Genomic_DNA"/>
</dbReference>
<sequence length="710" mass="79416">MGACLSLPDRAVEQGRHAAEAVVAGLSTSLEASAAAAAKATRRAKLAKYALVKCEFDAETAEKARRLEIIRELLYEQHALWKSWAASTVAMDYSVLMHWSKHCHANDNCAKRLRTVALQVQNASAAHKEHVEYITGPFFDTIDEAIDSIEETWHVYEAYEKAEYAYRYAMMTSRDEEKIVNKRAEMDNALKEAKKAIEDGSKKVEHNILVPLYQRAIGELDKYAKKCQEKRHSKNEEQEKAFAATFERANSVAYSKMKKRTYTAQEVAILAAKTVSGAGADLPGAFTTMNNATDEMKRHAISLTLSLQDFLPYISTIFGPNRPNDFADVLIKKVDGYKALKKAAAEFNDKIEALTGDIDVEEFKALIEKLQQEMNCEFERISTDADQYVKSLKTITQAEKNLAAAETTYKKEAHKHVMAPVEAVALSKFNTAKAAWNAALKEARDAVFIATERSEAEFQAYAERFNNLFMNKDCIFATSILGVVEKVCAVVTDAQKKASTVQRRVISDQAEDPDPVEVIETEKTVDFVEAEASEQERLVAENETAEALRKKEEAEYKAKEAEEAAEKARIAVEKEKNEKKKEELARKAQVEAAKAEAERKAKEEADALAAHAAAVLAEKEENAKKAQEKVIAELERQTSEADKVLESESKKRVRVMDALELNREKSLKECSVARASFKAKRAEDFEQFAEDIVQMKAKQVQEEMAAPETA</sequence>
<accession>Q01CC5</accession>
<feature type="coiled-coil region" evidence="1">
    <location>
        <begin position="337"/>
        <end position="415"/>
    </location>
</feature>
<evidence type="ECO:0000256" key="1">
    <source>
        <dbReference type="SAM" id="Coils"/>
    </source>
</evidence>
<dbReference type="EMBL" id="CAID01000003">
    <property type="protein sequence ID" value="CAL53028.1"/>
    <property type="molecule type" value="Genomic_DNA"/>
</dbReference>
<dbReference type="RefSeq" id="XP_003078288.1">
    <property type="nucleotide sequence ID" value="XM_003078240.1"/>
</dbReference>
<reference evidence="2" key="2">
    <citation type="journal article" date="2014" name="BMC Genomics">
        <title>An improved genome of the model marine alga Ostreococcus tauri unfolds by assessing Illumina de novo assemblies.</title>
        <authorList>
            <person name="Blanc-Mathieu R."/>
            <person name="Verhelst B."/>
            <person name="Derelle E."/>
            <person name="Rombauts S."/>
            <person name="Bouget F.Y."/>
            <person name="Carre I."/>
            <person name="Chateau A."/>
            <person name="Eyre-Walker A."/>
            <person name="Grimsley N."/>
            <person name="Moreau H."/>
            <person name="Piegu B."/>
            <person name="Rivals E."/>
            <person name="Schackwitz W."/>
            <person name="Van de Peer Y."/>
            <person name="Piganeau G."/>
        </authorList>
    </citation>
    <scope>NUCLEOTIDE SEQUENCE</scope>
    <source>
        <strain evidence="2">RCC4221</strain>
    </source>
</reference>
<name>Q01CC5_OSTTA</name>
<dbReference type="Proteomes" id="UP000195557">
    <property type="component" value="Unassembled WGS sequence"/>
</dbReference>